<protein>
    <submittedName>
        <fullName evidence="1">Uncharacterized protein</fullName>
    </submittedName>
</protein>
<dbReference type="Proteomes" id="UP001055102">
    <property type="component" value="Unassembled WGS sequence"/>
</dbReference>
<dbReference type="EMBL" id="BPQR01000058">
    <property type="protein sequence ID" value="GJE07991.1"/>
    <property type="molecule type" value="Genomic_DNA"/>
</dbReference>
<reference evidence="1" key="2">
    <citation type="submission" date="2021-08" db="EMBL/GenBank/DDBJ databases">
        <authorList>
            <person name="Tani A."/>
            <person name="Ola A."/>
            <person name="Ogura Y."/>
            <person name="Katsura K."/>
            <person name="Hayashi T."/>
        </authorList>
    </citation>
    <scope>NUCLEOTIDE SEQUENCE</scope>
    <source>
        <strain evidence="1">LMG 23639</strain>
    </source>
</reference>
<dbReference type="RefSeq" id="WP_238277422.1">
    <property type="nucleotide sequence ID" value="NZ_BPQR01000058.1"/>
</dbReference>
<reference evidence="1" key="1">
    <citation type="journal article" date="2021" name="Front. Microbiol.">
        <title>Comprehensive Comparative Genomics and Phenotyping of Methylobacterium Species.</title>
        <authorList>
            <person name="Alessa O."/>
            <person name="Ogura Y."/>
            <person name="Fujitani Y."/>
            <person name="Takami H."/>
            <person name="Hayashi T."/>
            <person name="Sahin N."/>
            <person name="Tani A."/>
        </authorList>
    </citation>
    <scope>NUCLEOTIDE SEQUENCE</scope>
    <source>
        <strain evidence="1">LMG 23639</strain>
    </source>
</reference>
<evidence type="ECO:0000313" key="1">
    <source>
        <dbReference type="EMBL" id="GJE07991.1"/>
    </source>
</evidence>
<name>A0ABQ4SXQ3_9HYPH</name>
<proteinExistence type="predicted"/>
<sequence length="146" mass="16105">MTMRLLCGRHPATGETGFWIAKPGYDCVNDDRTDRTKFLFSSSFAGRRPFRTLASGQTASNTPIYLPGSLASLGGTPALVYRPMNNATQERQNNLYGTQNDGAGNAFAYTEFFNRFVDGNPAQFLILNSQTPSSTGFLLRYMVLLL</sequence>
<accession>A0ABQ4SXQ3</accession>
<evidence type="ECO:0000313" key="2">
    <source>
        <dbReference type="Proteomes" id="UP001055102"/>
    </source>
</evidence>
<comment type="caution">
    <text evidence="1">The sequence shown here is derived from an EMBL/GenBank/DDBJ whole genome shotgun (WGS) entry which is preliminary data.</text>
</comment>
<gene>
    <name evidence="1" type="ORF">AOPFMNJM_3323</name>
</gene>
<organism evidence="1 2">
    <name type="scientific">Methylobacterium jeotgali</name>
    <dbReference type="NCBI Taxonomy" id="381630"/>
    <lineage>
        <taxon>Bacteria</taxon>
        <taxon>Pseudomonadati</taxon>
        <taxon>Pseudomonadota</taxon>
        <taxon>Alphaproteobacteria</taxon>
        <taxon>Hyphomicrobiales</taxon>
        <taxon>Methylobacteriaceae</taxon>
        <taxon>Methylobacterium</taxon>
    </lineage>
</organism>
<keyword evidence="2" id="KW-1185">Reference proteome</keyword>